<protein>
    <submittedName>
        <fullName evidence="1">Uncharacterized protein</fullName>
    </submittedName>
</protein>
<reference evidence="1 2" key="1">
    <citation type="submission" date="2016-06" db="EMBL/GenBank/DDBJ databases">
        <title>Draft Genome Sequence of Tenacibaculum soleae UCD-KL19.</title>
        <authorList>
            <person name="Eisen J.A."/>
            <person name="Coil D.A."/>
            <person name="Lujan K.M."/>
        </authorList>
    </citation>
    <scope>NUCLEOTIDE SEQUENCE [LARGE SCALE GENOMIC DNA]</scope>
    <source>
        <strain evidence="1 2">UCD-KL19</strain>
    </source>
</reference>
<organism evidence="1 2">
    <name type="scientific">Tenacibaculum soleae</name>
    <dbReference type="NCBI Taxonomy" id="447689"/>
    <lineage>
        <taxon>Bacteria</taxon>
        <taxon>Pseudomonadati</taxon>
        <taxon>Bacteroidota</taxon>
        <taxon>Flavobacteriia</taxon>
        <taxon>Flavobacteriales</taxon>
        <taxon>Flavobacteriaceae</taxon>
        <taxon>Tenacibaculum</taxon>
    </lineage>
</organism>
<keyword evidence="2" id="KW-1185">Reference proteome</keyword>
<comment type="caution">
    <text evidence="1">The sequence shown here is derived from an EMBL/GenBank/DDBJ whole genome shotgun (WGS) entry which is preliminary data.</text>
</comment>
<gene>
    <name evidence="1" type="ORF">BA195_13710</name>
</gene>
<proteinExistence type="predicted"/>
<dbReference type="EMBL" id="MAKX01000043">
    <property type="protein sequence ID" value="OCK41843.1"/>
    <property type="molecule type" value="Genomic_DNA"/>
</dbReference>
<sequence>MDKKAKSILFKTYWSSQGWKREYETDPVDFEYAKSKGLMFDPISLSMKEIKSNLKSLLNQIEKEKITNGFLSSLSNKRLDWRSALASYFNAKLILEGKREFYRPEIFKYENEDLNVLNFERIKWSGVRHSDLLYNYLDLKLFEQENVSKPTELDIQTFKDILKTINDSENGEYPGKLRDRLKDVMKGSKNERHTIMEILGCCEILEPKSYDRPTTGRHDWAFVEYWRGEDKFNKKIVDEYFGQYVK</sequence>
<dbReference type="Proteomes" id="UP000093186">
    <property type="component" value="Unassembled WGS sequence"/>
</dbReference>
<evidence type="ECO:0000313" key="1">
    <source>
        <dbReference type="EMBL" id="OCK41843.1"/>
    </source>
</evidence>
<dbReference type="AlphaFoldDB" id="A0A1B9XWA7"/>
<name>A0A1B9XWA7_9FLAO</name>
<accession>A0A1B9XWA7</accession>
<dbReference type="OrthoDB" id="2730767at2"/>
<evidence type="ECO:0000313" key="2">
    <source>
        <dbReference type="Proteomes" id="UP000093186"/>
    </source>
</evidence>